<dbReference type="PROSITE" id="PS51257">
    <property type="entry name" value="PROKAR_LIPOPROTEIN"/>
    <property type="match status" value="1"/>
</dbReference>
<evidence type="ECO:0000313" key="1">
    <source>
        <dbReference type="EMBL" id="EHI58444.1"/>
    </source>
</evidence>
<dbReference type="AlphaFoldDB" id="G5IJ82"/>
<organism evidence="1 2">
    <name type="scientific">Hungatella hathewayi WAL-18680</name>
    <dbReference type="NCBI Taxonomy" id="742737"/>
    <lineage>
        <taxon>Bacteria</taxon>
        <taxon>Bacillati</taxon>
        <taxon>Bacillota</taxon>
        <taxon>Clostridia</taxon>
        <taxon>Lachnospirales</taxon>
        <taxon>Lachnospiraceae</taxon>
        <taxon>Hungatella</taxon>
    </lineage>
</organism>
<dbReference type="EMBL" id="ADLN01000098">
    <property type="protein sequence ID" value="EHI58444.1"/>
    <property type="molecule type" value="Genomic_DNA"/>
</dbReference>
<dbReference type="OrthoDB" id="9784061at2"/>
<proteinExistence type="predicted"/>
<protein>
    <submittedName>
        <fullName evidence="1">Uncharacterized protein</fullName>
    </submittedName>
</protein>
<comment type="caution">
    <text evidence="1">The sequence shown here is derived from an EMBL/GenBank/DDBJ whole genome shotgun (WGS) entry which is preliminary data.</text>
</comment>
<reference evidence="1 2" key="1">
    <citation type="submission" date="2011-08" db="EMBL/GenBank/DDBJ databases">
        <title>The Genome Sequence of Clostridium hathewayi WAL-18680.</title>
        <authorList>
            <consortium name="The Broad Institute Genome Sequencing Platform"/>
            <person name="Earl A."/>
            <person name="Ward D."/>
            <person name="Feldgarden M."/>
            <person name="Gevers D."/>
            <person name="Finegold S.M."/>
            <person name="Summanen P.H."/>
            <person name="Molitoris D.R."/>
            <person name="Song M."/>
            <person name="Daigneault M."/>
            <person name="Allen-Vercoe E."/>
            <person name="Young S.K."/>
            <person name="Zeng Q."/>
            <person name="Gargeya S."/>
            <person name="Fitzgerald M."/>
            <person name="Haas B."/>
            <person name="Abouelleil A."/>
            <person name="Alvarado L."/>
            <person name="Arachchi H.M."/>
            <person name="Berlin A."/>
            <person name="Brown A."/>
            <person name="Chapman S.B."/>
            <person name="Chen Z."/>
            <person name="Dunbar C."/>
            <person name="Freedman E."/>
            <person name="Gearin G."/>
            <person name="Gellesch M."/>
            <person name="Goldberg J."/>
            <person name="Griggs A."/>
            <person name="Gujja S."/>
            <person name="Heiman D."/>
            <person name="Howarth C."/>
            <person name="Larson L."/>
            <person name="Lui A."/>
            <person name="MacDonald P.J.P."/>
            <person name="Montmayeur A."/>
            <person name="Murphy C."/>
            <person name="Neiman D."/>
            <person name="Pearson M."/>
            <person name="Priest M."/>
            <person name="Roberts A."/>
            <person name="Saif S."/>
            <person name="Shea T."/>
            <person name="Shenoy N."/>
            <person name="Sisk P."/>
            <person name="Stolte C."/>
            <person name="Sykes S."/>
            <person name="Wortman J."/>
            <person name="Nusbaum C."/>
            <person name="Birren B."/>
        </authorList>
    </citation>
    <scope>NUCLEOTIDE SEQUENCE [LARGE SCALE GENOMIC DNA]</scope>
    <source>
        <strain evidence="1 2">WAL-18680</strain>
    </source>
</reference>
<dbReference type="Proteomes" id="UP000005384">
    <property type="component" value="Unassembled WGS sequence"/>
</dbReference>
<accession>G5IJ82</accession>
<dbReference type="HOGENOM" id="CLU_049011_0_0_9"/>
<gene>
    <name evidence="1" type="ORF">HMPREF9473_03560</name>
</gene>
<dbReference type="Pfam" id="PF19546">
    <property type="entry name" value="DUF6070"/>
    <property type="match status" value="1"/>
</dbReference>
<keyword evidence="2" id="KW-1185">Reference proteome</keyword>
<dbReference type="PATRIC" id="fig|742737.3.peg.3539"/>
<dbReference type="InterPro" id="IPR045714">
    <property type="entry name" value="DUF6070"/>
</dbReference>
<evidence type="ECO:0000313" key="2">
    <source>
        <dbReference type="Proteomes" id="UP000005384"/>
    </source>
</evidence>
<sequence>MKKYSVFLSLITCMVVLTGCVGRNEIVEMDKVDKIDKIDKIDMTLHDGFETSKPVESYQETDEMAGILEELCREIYENALADGTVGDLEFVRAMVARLGEKGYTVIDQDSQINMENPRELEAFCEKVEEAHPGNVMFLMALNNGGFVRFQMETEDGRVNVVADSFWWKEQNGRWQLVNIGTDSYEAHAWVRSENGYLFFEKYYMAGFSGPYAHTAVRIEPLDETCRELNRTYIRPIGYGSTNLFITDWTENDYGDVNFYDLYELLYKMEYSANVPYFQEYEGQQFRIPAEEFEKVIRTRFHISSETLHEKAIYDASSQTYHYTPRGIYNIAGGSEFPYPEVISYRNLEDNTIELTVNAVWPEQNLGTAFLHKVVIRPLPDGSFQYVSNQRIPSG</sequence>
<dbReference type="RefSeq" id="WP_006781551.1">
    <property type="nucleotide sequence ID" value="NZ_CP040506.1"/>
</dbReference>
<name>G5IJ82_9FIRM</name>